<evidence type="ECO:0000313" key="2">
    <source>
        <dbReference type="Proteomes" id="UP000015503"/>
    </source>
</evidence>
<keyword evidence="1" id="KW-0614">Plasmid</keyword>
<geneLocation type="plasmid" evidence="1 2">
    <name>pCAR1.3</name>
</geneLocation>
<dbReference type="Proteomes" id="UP000015503">
    <property type="component" value="Plasmid pCAR1.3"/>
</dbReference>
<dbReference type="RefSeq" id="WP_016502322.1">
    <property type="nucleotide sequence ID" value="NC_021506.1"/>
</dbReference>
<accession>S6BR29</accession>
<organism evidence="1 2">
    <name type="scientific">Metapseudomonas resinovorans NBRC 106553</name>
    <dbReference type="NCBI Taxonomy" id="1245471"/>
    <lineage>
        <taxon>Bacteria</taxon>
        <taxon>Pseudomonadati</taxon>
        <taxon>Pseudomonadota</taxon>
        <taxon>Gammaproteobacteria</taxon>
        <taxon>Pseudomonadales</taxon>
        <taxon>Pseudomonadaceae</taxon>
        <taxon>Metapseudomonas</taxon>
    </lineage>
</organism>
<dbReference type="EMBL" id="AP013069">
    <property type="protein sequence ID" value="BAN51449.1"/>
    <property type="molecule type" value="Genomic_DNA"/>
</dbReference>
<dbReference type="eggNOG" id="ENOG5031HEW">
    <property type="taxonomic scope" value="Bacteria"/>
</dbReference>
<proteinExistence type="predicted"/>
<sequence length="117" mass="13564">MRHVAMQPTETTSDVTCDACCQSTSIEGYGQQFGVLQACWGYGSKHDGERYEVHLCEPCFFRTLAMLRRERMVNTMFDDDLDTNQDEFGLVRKDDWGHAEIRQKLGHSFCNLLYLKE</sequence>
<keyword evidence="2" id="KW-1185">Reference proteome</keyword>
<reference evidence="1 2" key="1">
    <citation type="journal article" date="2013" name="Genome Announc.">
        <title>Complete Genome Sequence of the Carbazole Degrader Pseudomonas resinovorans Strain CA10 (NBRC 106553).</title>
        <authorList>
            <person name="Shintani M."/>
            <person name="Hosoyama A."/>
            <person name="Ohji S."/>
            <person name="Tsuchikane K."/>
            <person name="Takarada H."/>
            <person name="Yamazoe A."/>
            <person name="Fujita N."/>
            <person name="Nojiri H."/>
        </authorList>
    </citation>
    <scope>NUCLEOTIDE SEQUENCE [LARGE SCALE GENOMIC DNA]</scope>
    <source>
        <strain evidence="1 2">NBRC 106553</strain>
        <plasmid evidence="1 2">pCAR1.3</plasmid>
    </source>
</reference>
<name>S6BR29_METRE</name>
<dbReference type="HOGENOM" id="CLU_180780_0_0_6"/>
<protein>
    <submittedName>
        <fullName evidence="1">Uncharacterized protein</fullName>
    </submittedName>
</protein>
<evidence type="ECO:0000313" key="1">
    <source>
        <dbReference type="EMBL" id="BAN51449.1"/>
    </source>
</evidence>
<gene>
    <name evidence="1" type="ORF">PCA10_p0650</name>
</gene>
<dbReference type="KEGG" id="pre:PCA10_p0650"/>
<dbReference type="AlphaFoldDB" id="S6BR29"/>